<dbReference type="Pfam" id="PF08378">
    <property type="entry name" value="NERD"/>
    <property type="match status" value="1"/>
</dbReference>
<evidence type="ECO:0000256" key="1">
    <source>
        <dbReference type="ARBA" id="ARBA00022741"/>
    </source>
</evidence>
<name>A0ABQ3UTP2_9CHLR</name>
<reference evidence="7 8" key="1">
    <citation type="journal article" date="2021" name="Int. J. Syst. Evol. Microbiol.">
        <title>Reticulibacter mediterranei gen. nov., sp. nov., within the new family Reticulibacteraceae fam. nov., and Ktedonospora formicarum gen. nov., sp. nov., Ktedonobacter robiniae sp. nov., Dictyobacter formicarum sp. nov. and Dictyobacter arantiisoli sp. nov., belonging to the class Ktedonobacteria.</title>
        <authorList>
            <person name="Yabe S."/>
            <person name="Zheng Y."/>
            <person name="Wang C.M."/>
            <person name="Sakai Y."/>
            <person name="Abe K."/>
            <person name="Yokota A."/>
            <person name="Donadio S."/>
            <person name="Cavaletti L."/>
            <person name="Monciardini P."/>
        </authorList>
    </citation>
    <scope>NUCLEOTIDE SEQUENCE [LARGE SCALE GENOMIC DNA]</scope>
    <source>
        <strain evidence="7 8">SOSP1-30</strain>
    </source>
</reference>
<gene>
    <name evidence="7" type="ORF">KSB_45220</name>
</gene>
<dbReference type="InterPro" id="IPR014016">
    <property type="entry name" value="UvrD-like_ATP-bd"/>
</dbReference>
<dbReference type="InterPro" id="IPR027417">
    <property type="entry name" value="P-loop_NTPase"/>
</dbReference>
<dbReference type="InterPro" id="IPR000212">
    <property type="entry name" value="DNA_helicase_UvrD/REP"/>
</dbReference>
<accession>A0ABQ3UTP2</accession>
<dbReference type="RefSeq" id="WP_201372631.1">
    <property type="nucleotide sequence ID" value="NZ_BNJG01000002.1"/>
</dbReference>
<keyword evidence="3 7" id="KW-0347">Helicase</keyword>
<evidence type="ECO:0000256" key="3">
    <source>
        <dbReference type="ARBA" id="ARBA00022806"/>
    </source>
</evidence>
<keyword evidence="2" id="KW-0378">Hydrolase</keyword>
<dbReference type="GO" id="GO:0004386">
    <property type="term" value="F:helicase activity"/>
    <property type="evidence" value="ECO:0007669"/>
    <property type="project" value="UniProtKB-KW"/>
</dbReference>
<feature type="domain" description="UvrD-like helicase ATP-binding" evidence="5">
    <location>
        <begin position="385"/>
        <end position="425"/>
    </location>
</feature>
<dbReference type="SUPFAM" id="SSF52540">
    <property type="entry name" value="P-loop containing nucleoside triphosphate hydrolases"/>
    <property type="match status" value="1"/>
</dbReference>
<evidence type="ECO:0000313" key="8">
    <source>
        <dbReference type="Proteomes" id="UP000654345"/>
    </source>
</evidence>
<organism evidence="7 8">
    <name type="scientific">Ktedonobacter robiniae</name>
    <dbReference type="NCBI Taxonomy" id="2778365"/>
    <lineage>
        <taxon>Bacteria</taxon>
        <taxon>Bacillati</taxon>
        <taxon>Chloroflexota</taxon>
        <taxon>Ktedonobacteria</taxon>
        <taxon>Ktedonobacterales</taxon>
        <taxon>Ktedonobacteraceae</taxon>
        <taxon>Ktedonobacter</taxon>
    </lineage>
</organism>
<evidence type="ECO:0000256" key="2">
    <source>
        <dbReference type="ARBA" id="ARBA00022801"/>
    </source>
</evidence>
<evidence type="ECO:0000259" key="6">
    <source>
        <dbReference type="Pfam" id="PF08378"/>
    </source>
</evidence>
<dbReference type="EMBL" id="BNJG01000002">
    <property type="protein sequence ID" value="GHO56047.1"/>
    <property type="molecule type" value="Genomic_DNA"/>
</dbReference>
<evidence type="ECO:0000256" key="4">
    <source>
        <dbReference type="ARBA" id="ARBA00022840"/>
    </source>
</evidence>
<evidence type="ECO:0000313" key="7">
    <source>
        <dbReference type="EMBL" id="GHO56047.1"/>
    </source>
</evidence>
<dbReference type="PANTHER" id="PTHR11070">
    <property type="entry name" value="UVRD / RECB / PCRA DNA HELICASE FAMILY MEMBER"/>
    <property type="match status" value="1"/>
</dbReference>
<evidence type="ECO:0000259" key="5">
    <source>
        <dbReference type="Pfam" id="PF00580"/>
    </source>
</evidence>
<comment type="caution">
    <text evidence="7">The sequence shown here is derived from an EMBL/GenBank/DDBJ whole genome shotgun (WGS) entry which is preliminary data.</text>
</comment>
<dbReference type="PANTHER" id="PTHR11070:SF2">
    <property type="entry name" value="ATP-DEPENDENT DNA HELICASE SRS2"/>
    <property type="match status" value="1"/>
</dbReference>
<feature type="domain" description="NERD" evidence="6">
    <location>
        <begin position="16"/>
        <end position="141"/>
    </location>
</feature>
<keyword evidence="8" id="KW-1185">Reference proteome</keyword>
<dbReference type="Pfam" id="PF00580">
    <property type="entry name" value="UvrD-helicase"/>
    <property type="match status" value="1"/>
</dbReference>
<protein>
    <submittedName>
        <fullName evidence="7">DNA helicase</fullName>
    </submittedName>
</protein>
<keyword evidence="4" id="KW-0067">ATP-binding</keyword>
<dbReference type="Proteomes" id="UP000654345">
    <property type="component" value="Unassembled WGS sequence"/>
</dbReference>
<sequence>MPKIIPARGLDFTGAGGRAERQALEALKELPDEYYILRECKFLPSAKKQAHGSQEDRADFIVIGPELGILVLEVKDWNIKRNEFKLTDQVMIDKIDRQNGTTISIKNPWYQAEEYAHALQDLLKIIPQNEQLWINHAVVFPGLNRVEFKDVFVNPQPYNPQTRWQLDLNKTLFKDDIANKSQCELLNILQHYIKTQTSANRISRSYTQKQIEAVIVRLIPAEMRVGGLPEQNEATQKLAILDEEQQKWAISKAFEQKHYLSDVAGSGKTNVLLSRAIYQAKQRYDSGGCRILITTYNTALKYELERIFKAKIKHDPLESYYERRIRIYDIVTIMEEIIERTLQGDFAAWQRNVKAETSKTTYEETRLPQECIEIIAGDPHHYEIYDYLYVDEVQDFSTAFLTVVRGLLKEKKNFFAVGDIGQRIFDRTIEWLDFDIGPERVGIQSRFLMYRSPQPVAKLAWKFLMADPFIRQELVEEKYETKVKPKSPIQTHPCFISFSNEDELLQNLVEDIEDYLHTDLPRKILCIGLKDGLLTQLQLRLAEQHIPARLATETTANSGDFILLADYIEAKGLERDYVFIVDADHLARPQGIVESDEQYEKKLRKDRIKLFIALTRAIRTVRIYYINQQHPFIREINQL</sequence>
<keyword evidence="1" id="KW-0547">Nucleotide-binding</keyword>
<dbReference type="Gene3D" id="3.40.50.300">
    <property type="entry name" value="P-loop containing nucleotide triphosphate hydrolases"/>
    <property type="match status" value="2"/>
</dbReference>
<dbReference type="InterPro" id="IPR011528">
    <property type="entry name" value="NERD"/>
</dbReference>
<proteinExistence type="predicted"/>